<dbReference type="Gene3D" id="1.10.10.60">
    <property type="entry name" value="Homeodomain-like"/>
    <property type="match status" value="2"/>
</dbReference>
<name>A0A4Q9DUU7_9BACL</name>
<dbReference type="Pfam" id="PF17853">
    <property type="entry name" value="GGDEF_2"/>
    <property type="match status" value="1"/>
</dbReference>
<dbReference type="OrthoDB" id="2515823at2"/>
<evidence type="ECO:0000259" key="5">
    <source>
        <dbReference type="PROSITE" id="PS01124"/>
    </source>
</evidence>
<accession>A0A4Q9DUU7</accession>
<evidence type="ECO:0000256" key="4">
    <source>
        <dbReference type="SAM" id="Phobius"/>
    </source>
</evidence>
<dbReference type="SUPFAM" id="SSF46689">
    <property type="entry name" value="Homeodomain-like"/>
    <property type="match status" value="2"/>
</dbReference>
<dbReference type="EMBL" id="SIRE01000004">
    <property type="protein sequence ID" value="TBL80794.1"/>
    <property type="molecule type" value="Genomic_DNA"/>
</dbReference>
<gene>
    <name evidence="6" type="ORF">EYB31_06110</name>
</gene>
<feature type="transmembrane region" description="Helical" evidence="4">
    <location>
        <begin position="307"/>
        <end position="331"/>
    </location>
</feature>
<dbReference type="InterPro" id="IPR041522">
    <property type="entry name" value="CdaR_GGDEF"/>
</dbReference>
<dbReference type="GO" id="GO:0003700">
    <property type="term" value="F:DNA-binding transcription factor activity"/>
    <property type="evidence" value="ECO:0007669"/>
    <property type="project" value="InterPro"/>
</dbReference>
<keyword evidence="1" id="KW-0805">Transcription regulation</keyword>
<evidence type="ECO:0000256" key="2">
    <source>
        <dbReference type="ARBA" id="ARBA00023125"/>
    </source>
</evidence>
<feature type="domain" description="HTH araC/xylS-type" evidence="5">
    <location>
        <begin position="676"/>
        <end position="774"/>
    </location>
</feature>
<sequence length="786" mass="90067">MKMKGRPSFKLFTGNKLFVKMLLYFFSLLIPIAVIGLIVYINERQQVQEDISRKLSENLASSMHTVDIYLGMVQATNNNLIFSHTIQQNLKPYNTLTDEDRINLTLIVKEIWENKNTLSPFIDNIFVYADTDRVYTSQEMVDFDYFFGTFYKLDSYNKVYWEQKLNGRSSFFDLLPPSKIYSYDRSAARDVIPSVTTQYVNGQLAAMVTCLSVSAISSSLKSNSLFPSTSYMILDSNRNTVLDTNGVGSQFIEKISGLGRGQALDISLNPNEHALVARQTSEAFGWDYYSITPLDVVSNDPQGIISLTVWICIALFVIGIAFSFMFSINLYNPIKNIRDILLSGDQGGPVHDEHRKGDEWNMIGSRVNRLIEQHEVSLRKLNQYSSALADQFFTSLFRGTPWTQQHRVSEILSEIEFQAEYYMCCCFLFRFNDKFYREIAEPDRLLIQEKMKNVLWGIMKQHVNCYLMEYETDFYVCVVSLEKDNDRDNLDRGIDSIRNTFDYDMVFCELAIGIGKTYSKVGDISKSYSDALTALDMRGDRHVLPVMDAAELDIQQTFYYSFMDENKVVNGLKVGSTDALRTEVERIIQTNKNNGVSFTHLGALLAEFVNTGVRFLQEKQLSVQNVMDDDEYALLADKNIPPSEFNERVEMLLRFYETIISETATKEEKRSGTVVSLITQFIETHYHEDIYLESIAGEIGLSAKYISRMFKETTGTSITDYISMIRIAKAKELLLGTDLKISDIADQIGINNRTTFLRLFKKYEGVSPIHYRNARDKQEQGPADQQ</sequence>
<proteinExistence type="predicted"/>
<dbReference type="PROSITE" id="PS00041">
    <property type="entry name" value="HTH_ARAC_FAMILY_1"/>
    <property type="match status" value="1"/>
</dbReference>
<dbReference type="Pfam" id="PF12833">
    <property type="entry name" value="HTH_18"/>
    <property type="match status" value="1"/>
</dbReference>
<dbReference type="InterPro" id="IPR018060">
    <property type="entry name" value="HTH_AraC"/>
</dbReference>
<comment type="caution">
    <text evidence="6">The sequence shown here is derived from an EMBL/GenBank/DDBJ whole genome shotgun (WGS) entry which is preliminary data.</text>
</comment>
<dbReference type="GO" id="GO:0043565">
    <property type="term" value="F:sequence-specific DNA binding"/>
    <property type="evidence" value="ECO:0007669"/>
    <property type="project" value="InterPro"/>
</dbReference>
<feature type="transmembrane region" description="Helical" evidence="4">
    <location>
        <begin position="21"/>
        <end position="41"/>
    </location>
</feature>
<dbReference type="PANTHER" id="PTHR43280:SF2">
    <property type="entry name" value="HTH-TYPE TRANSCRIPTIONAL REGULATOR EXSA"/>
    <property type="match status" value="1"/>
</dbReference>
<keyword evidence="7" id="KW-1185">Reference proteome</keyword>
<evidence type="ECO:0000313" key="6">
    <source>
        <dbReference type="EMBL" id="TBL80794.1"/>
    </source>
</evidence>
<dbReference type="PROSITE" id="PS01124">
    <property type="entry name" value="HTH_ARAC_FAMILY_2"/>
    <property type="match status" value="1"/>
</dbReference>
<dbReference type="InterPro" id="IPR009057">
    <property type="entry name" value="Homeodomain-like_sf"/>
</dbReference>
<keyword evidence="4" id="KW-1133">Transmembrane helix</keyword>
<organism evidence="6 7">
    <name type="scientific">Paenibacillus thalictri</name>
    <dbReference type="NCBI Taxonomy" id="2527873"/>
    <lineage>
        <taxon>Bacteria</taxon>
        <taxon>Bacillati</taxon>
        <taxon>Bacillota</taxon>
        <taxon>Bacilli</taxon>
        <taxon>Bacillales</taxon>
        <taxon>Paenibacillaceae</taxon>
        <taxon>Paenibacillus</taxon>
    </lineage>
</organism>
<keyword evidence="2" id="KW-0238">DNA-binding</keyword>
<dbReference type="Proteomes" id="UP000293142">
    <property type="component" value="Unassembled WGS sequence"/>
</dbReference>
<keyword evidence="3" id="KW-0804">Transcription</keyword>
<evidence type="ECO:0000313" key="7">
    <source>
        <dbReference type="Proteomes" id="UP000293142"/>
    </source>
</evidence>
<dbReference type="PANTHER" id="PTHR43280">
    <property type="entry name" value="ARAC-FAMILY TRANSCRIPTIONAL REGULATOR"/>
    <property type="match status" value="1"/>
</dbReference>
<keyword evidence="4" id="KW-0812">Transmembrane</keyword>
<evidence type="ECO:0000256" key="1">
    <source>
        <dbReference type="ARBA" id="ARBA00023015"/>
    </source>
</evidence>
<protein>
    <submittedName>
        <fullName evidence="6">AraC family transcriptional regulator</fullName>
    </submittedName>
</protein>
<dbReference type="InterPro" id="IPR018062">
    <property type="entry name" value="HTH_AraC-typ_CS"/>
</dbReference>
<reference evidence="6 7" key="1">
    <citation type="submission" date="2019-02" db="EMBL/GenBank/DDBJ databases">
        <title>Paenibacillus sp. nov., isolated from surface-sterilized tissue of Thalictrum simplex L.</title>
        <authorList>
            <person name="Tuo L."/>
        </authorList>
    </citation>
    <scope>NUCLEOTIDE SEQUENCE [LARGE SCALE GENOMIC DNA]</scope>
    <source>
        <strain evidence="6 7">N2SHLJ1</strain>
    </source>
</reference>
<evidence type="ECO:0000256" key="3">
    <source>
        <dbReference type="ARBA" id="ARBA00023163"/>
    </source>
</evidence>
<dbReference type="AlphaFoldDB" id="A0A4Q9DUU7"/>
<keyword evidence="4" id="KW-0472">Membrane</keyword>
<dbReference type="SMART" id="SM00342">
    <property type="entry name" value="HTH_ARAC"/>
    <property type="match status" value="1"/>
</dbReference>